<evidence type="ECO:0000313" key="2">
    <source>
        <dbReference type="EMBL" id="QDY99765.1"/>
    </source>
</evidence>
<evidence type="ECO:0000313" key="3">
    <source>
        <dbReference type="Proteomes" id="UP000321389"/>
    </source>
</evidence>
<dbReference type="AlphaFoldDB" id="A0A5B8KW27"/>
<feature type="signal peptide" evidence="1">
    <location>
        <begin position="1"/>
        <end position="21"/>
    </location>
</feature>
<keyword evidence="1" id="KW-0732">Signal</keyword>
<evidence type="ECO:0000256" key="1">
    <source>
        <dbReference type="SAM" id="SignalP"/>
    </source>
</evidence>
<feature type="chain" id="PRO_5022701161" evidence="1">
    <location>
        <begin position="22"/>
        <end position="158"/>
    </location>
</feature>
<dbReference type="OrthoDB" id="996425at2"/>
<dbReference type="EMBL" id="CP042301">
    <property type="protein sequence ID" value="QDY99765.1"/>
    <property type="molecule type" value="Genomic_DNA"/>
</dbReference>
<reference evidence="2" key="1">
    <citation type="submission" date="2020-04" db="EMBL/GenBank/DDBJ databases">
        <title>Nitratireductor sp. nov. isolated from mangrove soil.</title>
        <authorList>
            <person name="Ye Y."/>
        </authorList>
    </citation>
    <scope>NUCLEOTIDE SEQUENCE</scope>
    <source>
        <strain evidence="2">SY7</strain>
    </source>
</reference>
<dbReference type="Proteomes" id="UP000321389">
    <property type="component" value="Chromosome"/>
</dbReference>
<dbReference type="RefSeq" id="WP_146298419.1">
    <property type="nucleotide sequence ID" value="NZ_CP042301.2"/>
</dbReference>
<organism evidence="2 3">
    <name type="scientific">Nitratireductor mangrovi</name>
    <dbReference type="NCBI Taxonomy" id="2599600"/>
    <lineage>
        <taxon>Bacteria</taxon>
        <taxon>Pseudomonadati</taxon>
        <taxon>Pseudomonadota</taxon>
        <taxon>Alphaproteobacteria</taxon>
        <taxon>Hyphomicrobiales</taxon>
        <taxon>Phyllobacteriaceae</taxon>
        <taxon>Nitratireductor</taxon>
    </lineage>
</organism>
<accession>A0A5B8KW27</accession>
<keyword evidence="3" id="KW-1185">Reference proteome</keyword>
<gene>
    <name evidence="2" type="ORF">FQ775_04905</name>
</gene>
<proteinExistence type="predicted"/>
<sequence length="158" mass="17632">MTMRFLFSVMAGLVVAAPALADTLTYKNSRFGTSITFPAEIFRQAMEPPENGDGMTWLSDDGASLAIYAFNNALMQTPEEFADTASEPAGREGFEVTYRRVKDNWVVLSGYVEGDIFYDRFEFGANDVIHAMLLRFPTDLKPKYEPYIADMGKSLKGP</sequence>
<protein>
    <submittedName>
        <fullName evidence="2">Uncharacterized protein</fullName>
    </submittedName>
</protein>
<name>A0A5B8KW27_9HYPH</name>
<dbReference type="KEGG" id="niy:FQ775_04905"/>